<keyword evidence="1" id="KW-0175">Coiled coil</keyword>
<protein>
    <submittedName>
        <fullName evidence="3">Uncharacterized protein</fullName>
    </submittedName>
</protein>
<keyword evidence="4" id="KW-1185">Reference proteome</keyword>
<accession>A0ABP1QWV1</accession>
<evidence type="ECO:0000313" key="3">
    <source>
        <dbReference type="EMBL" id="CAL8111167.1"/>
    </source>
</evidence>
<name>A0ABP1QWV1_9HEXA</name>
<reference evidence="3 4" key="1">
    <citation type="submission" date="2024-08" db="EMBL/GenBank/DDBJ databases">
        <authorList>
            <person name="Cucini C."/>
            <person name="Frati F."/>
        </authorList>
    </citation>
    <scope>NUCLEOTIDE SEQUENCE [LARGE SCALE GENOMIC DNA]</scope>
</reference>
<organism evidence="3 4">
    <name type="scientific">Orchesella dallaii</name>
    <dbReference type="NCBI Taxonomy" id="48710"/>
    <lineage>
        <taxon>Eukaryota</taxon>
        <taxon>Metazoa</taxon>
        <taxon>Ecdysozoa</taxon>
        <taxon>Arthropoda</taxon>
        <taxon>Hexapoda</taxon>
        <taxon>Collembola</taxon>
        <taxon>Entomobryomorpha</taxon>
        <taxon>Entomobryoidea</taxon>
        <taxon>Orchesellidae</taxon>
        <taxon>Orchesellinae</taxon>
        <taxon>Orchesella</taxon>
    </lineage>
</organism>
<feature type="compositionally biased region" description="Basic and acidic residues" evidence="2">
    <location>
        <begin position="275"/>
        <end position="288"/>
    </location>
</feature>
<gene>
    <name evidence="3" type="ORF">ODALV1_LOCUS14791</name>
</gene>
<feature type="compositionally biased region" description="Low complexity" evidence="2">
    <location>
        <begin position="644"/>
        <end position="661"/>
    </location>
</feature>
<comment type="caution">
    <text evidence="3">The sequence shown here is derived from an EMBL/GenBank/DDBJ whole genome shotgun (WGS) entry which is preliminary data.</text>
</comment>
<feature type="region of interest" description="Disordered" evidence="2">
    <location>
        <begin position="634"/>
        <end position="661"/>
    </location>
</feature>
<evidence type="ECO:0000256" key="1">
    <source>
        <dbReference type="SAM" id="Coils"/>
    </source>
</evidence>
<feature type="region of interest" description="Disordered" evidence="2">
    <location>
        <begin position="107"/>
        <end position="205"/>
    </location>
</feature>
<evidence type="ECO:0000256" key="2">
    <source>
        <dbReference type="SAM" id="MobiDB-lite"/>
    </source>
</evidence>
<feature type="compositionally biased region" description="Low complexity" evidence="2">
    <location>
        <begin position="107"/>
        <end position="129"/>
    </location>
</feature>
<feature type="compositionally biased region" description="Polar residues" evidence="2">
    <location>
        <begin position="299"/>
        <end position="315"/>
    </location>
</feature>
<evidence type="ECO:0000313" key="4">
    <source>
        <dbReference type="Proteomes" id="UP001642540"/>
    </source>
</evidence>
<proteinExistence type="predicted"/>
<dbReference type="EMBL" id="CAXLJM020000046">
    <property type="protein sequence ID" value="CAL8111167.1"/>
    <property type="molecule type" value="Genomic_DNA"/>
</dbReference>
<feature type="compositionally biased region" description="Basic and acidic residues" evidence="2">
    <location>
        <begin position="157"/>
        <end position="205"/>
    </location>
</feature>
<dbReference type="Proteomes" id="UP001642540">
    <property type="component" value="Unassembled WGS sequence"/>
</dbReference>
<feature type="coiled-coil region" evidence="1">
    <location>
        <begin position="398"/>
        <end position="478"/>
    </location>
</feature>
<sequence length="661" mass="76219">MRVYSDPDPKTTTRIIYNDNNNYAYYNNDFRYREREMYDGQLDFVSAHNGNNSFSGRQMGGSFHNNRQNWNYSQSQHRLQGQTRFVKIQGPKMHPHQGLRHIMVKQQQRQNPNRRMNVSGKNYYNNNFNRNRRMIGGNKMSNSRKDYYNNYSTDPIEQVKHGSESENRSYEVDTGRDNPDSKSSQERRMETDLTGKTHEDLHEDDKKKVNKKLGFLGSSSSPSIIKDSLSYEDLTENSDENDDAVADLRERLLRRKHEQVAKREPGELDSEDDKIEEHASVSRTEGNRKMKKRRRIQSNEDGNLKKNSGSRSGARSTPFRLDKEVCDEKQLPENIQPLQARENGNGALLNDPYVPSGYKCQPPDNRSTQQEKKIGLGCRQDHTENNSAKRFCLAEAEIAELKERMATMKRLLRETRDKLLESKIIGSKKVKRMEEEMSQLKDNLEESLKKENELKTTLKELENELASRRTELGKLTMLYEVEREEKLRHEQDLTRTYQDRLTIEVEKLRALFDIEVSKMQAFYLSSMCYEDSSALQFLKPQKRDLISHLSLSAHQKVTQAGQKDIVPPTNVSSEINPPFFHSLYAGSGANPTNQSSASTSSSNFYRNNSCTSNMYPYNNGFSMQDIYSSNTNTKGEEVATGRYSPANSTSSSHSTNTASRF</sequence>
<feature type="region of interest" description="Disordered" evidence="2">
    <location>
        <begin position="258"/>
        <end position="324"/>
    </location>
</feature>